<protein>
    <submittedName>
        <fullName evidence="4">SPOR domain-containing protein</fullName>
    </submittedName>
</protein>
<keyword evidence="2" id="KW-1133">Transmembrane helix</keyword>
<dbReference type="SUPFAM" id="SSF110997">
    <property type="entry name" value="Sporulation related repeat"/>
    <property type="match status" value="2"/>
</dbReference>
<evidence type="ECO:0000259" key="3">
    <source>
        <dbReference type="PROSITE" id="PS51724"/>
    </source>
</evidence>
<feature type="compositionally biased region" description="Low complexity" evidence="1">
    <location>
        <begin position="215"/>
        <end position="225"/>
    </location>
</feature>
<dbReference type="InterPro" id="IPR052521">
    <property type="entry name" value="Cell_div_SPOR-domain"/>
</dbReference>
<feature type="domain" description="SPOR" evidence="3">
    <location>
        <begin position="110"/>
        <end position="189"/>
    </location>
</feature>
<reference evidence="5" key="1">
    <citation type="journal article" date="2019" name="Int. J. Syst. Evol. Microbiol.">
        <title>The Global Catalogue of Microorganisms (GCM) 10K type strain sequencing project: providing services to taxonomists for standard genome sequencing and annotation.</title>
        <authorList>
            <consortium name="The Broad Institute Genomics Platform"/>
            <consortium name="The Broad Institute Genome Sequencing Center for Infectious Disease"/>
            <person name="Wu L."/>
            <person name="Ma J."/>
        </authorList>
    </citation>
    <scope>NUCLEOTIDE SEQUENCE [LARGE SCALE GENOMIC DNA]</scope>
    <source>
        <strain evidence="5">JCM 16916</strain>
    </source>
</reference>
<feature type="compositionally biased region" description="Polar residues" evidence="1">
    <location>
        <begin position="86"/>
        <end position="101"/>
    </location>
</feature>
<dbReference type="Proteomes" id="UP001501727">
    <property type="component" value="Unassembled WGS sequence"/>
</dbReference>
<evidence type="ECO:0000313" key="4">
    <source>
        <dbReference type="EMBL" id="GAA3920762.1"/>
    </source>
</evidence>
<sequence length="327" mass="33795">MEPQLKQRLIGAAVLVALAVIFLPMLVKGPAPDSGVSDVPLKVPEAPQGEYETRDLPLVVPEEVPEGGVTGMLPAPAGDDQPLPTVDTTTTPSANRDQTADGSGKMLPPTVAGGDYAVHFAAYDSSVNADTVVSRLRDAGLPAYREAADMGGKQAWRVRIGPYGTRANAEIARIEAQRVGKYDGARVIALDAAEPAEPVAAKPAPKPEPTPAPAAKPVTETAAAKPADKPVEAPRPEAKPAEAPKPAASGVGFAVQIGAFSHAEQATAKRDQLRGAGFNAFTETVNTDKGTLTRVLAGPVSSRAEAEQLNSRIKARLGAGGLVRSHP</sequence>
<dbReference type="Pfam" id="PF05036">
    <property type="entry name" value="SPOR"/>
    <property type="match status" value="2"/>
</dbReference>
<proteinExistence type="predicted"/>
<dbReference type="RefSeq" id="WP_344759162.1">
    <property type="nucleotide sequence ID" value="NZ_BAAAZU010000006.1"/>
</dbReference>
<accession>A0ABP7MDE0</accession>
<feature type="domain" description="SPOR" evidence="3">
    <location>
        <begin position="247"/>
        <end position="326"/>
    </location>
</feature>
<dbReference type="PROSITE" id="PS51724">
    <property type="entry name" value="SPOR"/>
    <property type="match status" value="2"/>
</dbReference>
<comment type="caution">
    <text evidence="4">The sequence shown here is derived from an EMBL/GenBank/DDBJ whole genome shotgun (WGS) entry which is preliminary data.</text>
</comment>
<dbReference type="PANTHER" id="PTHR38687">
    <property type="entry name" value="CELL DIVISION PROTEIN DEDD-RELATED"/>
    <property type="match status" value="1"/>
</dbReference>
<feature type="compositionally biased region" description="Basic and acidic residues" evidence="1">
    <location>
        <begin position="226"/>
        <end position="242"/>
    </location>
</feature>
<dbReference type="InterPro" id="IPR036680">
    <property type="entry name" value="SPOR-like_sf"/>
</dbReference>
<name>A0ABP7MDE0_9GAMM</name>
<feature type="compositionally biased region" description="Pro residues" evidence="1">
    <location>
        <begin position="204"/>
        <end position="214"/>
    </location>
</feature>
<keyword evidence="5" id="KW-1185">Reference proteome</keyword>
<evidence type="ECO:0000256" key="2">
    <source>
        <dbReference type="SAM" id="Phobius"/>
    </source>
</evidence>
<evidence type="ECO:0000313" key="5">
    <source>
        <dbReference type="Proteomes" id="UP001501727"/>
    </source>
</evidence>
<feature type="region of interest" description="Disordered" evidence="1">
    <location>
        <begin position="64"/>
        <end position="108"/>
    </location>
</feature>
<gene>
    <name evidence="4" type="ORF">GCM10022229_13030</name>
</gene>
<dbReference type="InterPro" id="IPR007730">
    <property type="entry name" value="SPOR-like_dom"/>
</dbReference>
<dbReference type="EMBL" id="BAAAZU010000006">
    <property type="protein sequence ID" value="GAA3920762.1"/>
    <property type="molecule type" value="Genomic_DNA"/>
</dbReference>
<evidence type="ECO:0000256" key="1">
    <source>
        <dbReference type="SAM" id="MobiDB-lite"/>
    </source>
</evidence>
<feature type="region of interest" description="Disordered" evidence="1">
    <location>
        <begin position="198"/>
        <end position="247"/>
    </location>
</feature>
<organism evidence="4 5">
    <name type="scientific">Luteimonas lutimaris</name>
    <dbReference type="NCBI Taxonomy" id="698645"/>
    <lineage>
        <taxon>Bacteria</taxon>
        <taxon>Pseudomonadati</taxon>
        <taxon>Pseudomonadota</taxon>
        <taxon>Gammaproteobacteria</taxon>
        <taxon>Lysobacterales</taxon>
        <taxon>Lysobacteraceae</taxon>
        <taxon>Luteimonas</taxon>
    </lineage>
</organism>
<keyword evidence="2" id="KW-0812">Transmembrane</keyword>
<keyword evidence="2" id="KW-0472">Membrane</keyword>
<dbReference type="PANTHER" id="PTHR38687:SF1">
    <property type="entry name" value="CELL DIVISION PROTEIN DEDD"/>
    <property type="match status" value="1"/>
</dbReference>
<dbReference type="Gene3D" id="3.30.70.1070">
    <property type="entry name" value="Sporulation related repeat"/>
    <property type="match status" value="2"/>
</dbReference>
<feature type="transmembrane region" description="Helical" evidence="2">
    <location>
        <begin position="9"/>
        <end position="27"/>
    </location>
</feature>